<dbReference type="OrthoDB" id="2018619at2759"/>
<proteinExistence type="inferred from homology"/>
<feature type="transmembrane region" description="Helical" evidence="6">
    <location>
        <begin position="29"/>
        <end position="50"/>
    </location>
</feature>
<evidence type="ECO:0000256" key="3">
    <source>
        <dbReference type="ARBA" id="ARBA00022692"/>
    </source>
</evidence>
<protein>
    <recommendedName>
        <fullName evidence="9">Amino acid permease/ SLC12A domain-containing protein</fullName>
    </recommendedName>
</protein>
<evidence type="ECO:0008006" key="9">
    <source>
        <dbReference type="Google" id="ProtNLM"/>
    </source>
</evidence>
<sequence length="90" mass="9768">MCNAIPTVLNGAIGANLHIPFPIALRASYGYWLSYFTVATRGILALFYNLAQLRQSSQPLASICQNHHPRNGVLLPVLVSAAPAYAHSYT</sequence>
<comment type="subcellular location">
    <subcellularLocation>
        <location evidence="1">Membrane</location>
        <topology evidence="1">Multi-pass membrane protein</topology>
    </subcellularLocation>
</comment>
<evidence type="ECO:0000256" key="6">
    <source>
        <dbReference type="SAM" id="Phobius"/>
    </source>
</evidence>
<keyword evidence="4 6" id="KW-1133">Transmembrane helix</keyword>
<evidence type="ECO:0000313" key="8">
    <source>
        <dbReference type="Proteomes" id="UP000073492"/>
    </source>
</evidence>
<comment type="similarity">
    <text evidence="2">Belongs to the purine-cytosine permease (2.A.39) family.</text>
</comment>
<dbReference type="Gene3D" id="1.10.4160.10">
    <property type="entry name" value="Hydantoin permease"/>
    <property type="match status" value="1"/>
</dbReference>
<reference evidence="7 8" key="1">
    <citation type="submission" date="2015-07" db="EMBL/GenBank/DDBJ databases">
        <title>Comparative genomics of the Sigatoka disease complex on banana suggests a link between parallel evolutionary changes in Pseudocercospora fijiensis and Pseudocercospora eumusae and increased virulence on the banana host.</title>
        <authorList>
            <person name="Chang T.-C."/>
            <person name="Salvucci A."/>
            <person name="Crous P.W."/>
            <person name="Stergiopoulos I."/>
        </authorList>
    </citation>
    <scope>NUCLEOTIDE SEQUENCE [LARGE SCALE GENOMIC DNA]</scope>
    <source>
        <strain evidence="7 8">CBS 116634</strain>
    </source>
</reference>
<dbReference type="GO" id="GO:0022857">
    <property type="term" value="F:transmembrane transporter activity"/>
    <property type="evidence" value="ECO:0007669"/>
    <property type="project" value="InterPro"/>
</dbReference>
<dbReference type="Pfam" id="PF02133">
    <property type="entry name" value="Transp_cyt_pur"/>
    <property type="match status" value="1"/>
</dbReference>
<keyword evidence="8" id="KW-1185">Reference proteome</keyword>
<dbReference type="AlphaFoldDB" id="A0A139H4U8"/>
<evidence type="ECO:0000256" key="1">
    <source>
        <dbReference type="ARBA" id="ARBA00004141"/>
    </source>
</evidence>
<evidence type="ECO:0000256" key="2">
    <source>
        <dbReference type="ARBA" id="ARBA00008974"/>
    </source>
</evidence>
<organism evidence="7 8">
    <name type="scientific">Pseudocercospora musae</name>
    <dbReference type="NCBI Taxonomy" id="113226"/>
    <lineage>
        <taxon>Eukaryota</taxon>
        <taxon>Fungi</taxon>
        <taxon>Dikarya</taxon>
        <taxon>Ascomycota</taxon>
        <taxon>Pezizomycotina</taxon>
        <taxon>Dothideomycetes</taxon>
        <taxon>Dothideomycetidae</taxon>
        <taxon>Mycosphaerellales</taxon>
        <taxon>Mycosphaerellaceae</taxon>
        <taxon>Pseudocercospora</taxon>
    </lineage>
</organism>
<dbReference type="Proteomes" id="UP000073492">
    <property type="component" value="Unassembled WGS sequence"/>
</dbReference>
<dbReference type="GO" id="GO:0016020">
    <property type="term" value="C:membrane"/>
    <property type="evidence" value="ECO:0007669"/>
    <property type="project" value="UniProtKB-SubCell"/>
</dbReference>
<keyword evidence="5 6" id="KW-0472">Membrane</keyword>
<evidence type="ECO:0000256" key="5">
    <source>
        <dbReference type="ARBA" id="ARBA00023136"/>
    </source>
</evidence>
<dbReference type="InterPro" id="IPR001248">
    <property type="entry name" value="Pur-cyt_permease"/>
</dbReference>
<evidence type="ECO:0000256" key="4">
    <source>
        <dbReference type="ARBA" id="ARBA00022989"/>
    </source>
</evidence>
<dbReference type="EMBL" id="LFZO01000781">
    <property type="protein sequence ID" value="KXS97441.1"/>
    <property type="molecule type" value="Genomic_DNA"/>
</dbReference>
<name>A0A139H4U8_9PEZI</name>
<gene>
    <name evidence="7" type="ORF">AC579_3831</name>
</gene>
<evidence type="ECO:0000313" key="7">
    <source>
        <dbReference type="EMBL" id="KXS97441.1"/>
    </source>
</evidence>
<keyword evidence="3 6" id="KW-0812">Transmembrane</keyword>
<accession>A0A139H4U8</accession>
<comment type="caution">
    <text evidence="7">The sequence shown here is derived from an EMBL/GenBank/DDBJ whole genome shotgun (WGS) entry which is preliminary data.</text>
</comment>